<reference evidence="1" key="1">
    <citation type="submission" date="2018-07" db="EMBL/GenBank/DDBJ databases">
        <authorList>
            <consortium name="PulseNet: The National Subtyping Network for Foodborne Disease Surveillance"/>
            <person name="Tarr C.L."/>
            <person name="Trees E."/>
            <person name="Katz L.S."/>
            <person name="Carleton-Romer H.A."/>
            <person name="Stroika S."/>
            <person name="Kucerova Z."/>
            <person name="Roache K.F."/>
            <person name="Sabol A.L."/>
            <person name="Besser J."/>
            <person name="Gerner-Smidt P."/>
        </authorList>
    </citation>
    <scope>NUCLEOTIDE SEQUENCE</scope>
    <source>
        <strain evidence="1">PNUSAS046865</strain>
    </source>
</reference>
<dbReference type="EMBL" id="AAGJEB010000117">
    <property type="protein sequence ID" value="EBO6438243.1"/>
    <property type="molecule type" value="Genomic_DNA"/>
</dbReference>
<organism evidence="1">
    <name type="scientific">Salmonella enterica</name>
    <name type="common">Salmonella choleraesuis</name>
    <dbReference type="NCBI Taxonomy" id="28901"/>
    <lineage>
        <taxon>Bacteria</taxon>
        <taxon>Pseudomonadati</taxon>
        <taxon>Pseudomonadota</taxon>
        <taxon>Gammaproteobacteria</taxon>
        <taxon>Enterobacterales</taxon>
        <taxon>Enterobacteriaceae</taxon>
        <taxon>Salmonella</taxon>
    </lineage>
</organism>
<protein>
    <submittedName>
        <fullName evidence="1">Uncharacterized protein</fullName>
    </submittedName>
</protein>
<gene>
    <name evidence="1" type="ORF">DWD07_22445</name>
</gene>
<proteinExistence type="predicted"/>
<comment type="caution">
    <text evidence="1">The sequence shown here is derived from an EMBL/GenBank/DDBJ whole genome shotgun (WGS) entry which is preliminary data.</text>
</comment>
<sequence>LSSLLNDVNVLLNELIPNRNTDISPFIYKTSNAFLPPIVYQLEEYGLPRMITKKIDDALNLDLDNEELTLHTILDHLKTLNYVFGLSGLIGASMIEEYIMNNFFDGVTYSQ</sequence>
<dbReference type="AlphaFoldDB" id="A0A5U1CL01"/>
<accession>A0A5U1CL01</accession>
<name>A0A5U1CL01_SALER</name>
<evidence type="ECO:0000313" key="1">
    <source>
        <dbReference type="EMBL" id="EBO6438243.1"/>
    </source>
</evidence>
<feature type="non-terminal residue" evidence="1">
    <location>
        <position position="1"/>
    </location>
</feature>